<accession>A0A0D0BTM3</accession>
<reference evidence="3" key="2">
    <citation type="submission" date="2015-01" db="EMBL/GenBank/DDBJ databases">
        <title>Evolutionary Origins and Diversification of the Mycorrhizal Mutualists.</title>
        <authorList>
            <consortium name="DOE Joint Genome Institute"/>
            <consortium name="Mycorrhizal Genomics Consortium"/>
            <person name="Kohler A."/>
            <person name="Kuo A."/>
            <person name="Nagy L.G."/>
            <person name="Floudas D."/>
            <person name="Copeland A."/>
            <person name="Barry K.W."/>
            <person name="Cichocki N."/>
            <person name="Veneault-Fourrey C."/>
            <person name="LaButti K."/>
            <person name="Lindquist E.A."/>
            <person name="Lipzen A."/>
            <person name="Lundell T."/>
            <person name="Morin E."/>
            <person name="Murat C."/>
            <person name="Riley R."/>
            <person name="Ohm R."/>
            <person name="Sun H."/>
            <person name="Tunlid A."/>
            <person name="Henrissat B."/>
            <person name="Grigoriev I.V."/>
            <person name="Hibbett D.S."/>
            <person name="Martin F."/>
        </authorList>
    </citation>
    <scope>NUCLEOTIDE SEQUENCE [LARGE SCALE GENOMIC DNA]</scope>
    <source>
        <strain evidence="3">Ve08.2h10</strain>
    </source>
</reference>
<protein>
    <submittedName>
        <fullName evidence="2">Uncharacterized protein</fullName>
    </submittedName>
</protein>
<evidence type="ECO:0000313" key="3">
    <source>
        <dbReference type="Proteomes" id="UP000054538"/>
    </source>
</evidence>
<feature type="compositionally biased region" description="Basic residues" evidence="1">
    <location>
        <begin position="25"/>
        <end position="35"/>
    </location>
</feature>
<name>A0A0D0BTM3_9AGAM</name>
<dbReference type="HOGENOM" id="CLU_2942454_0_0_1"/>
<feature type="region of interest" description="Disordered" evidence="1">
    <location>
        <begin position="25"/>
        <end position="60"/>
    </location>
</feature>
<dbReference type="EMBL" id="KN828557">
    <property type="protein sequence ID" value="KIK74792.1"/>
    <property type="molecule type" value="Genomic_DNA"/>
</dbReference>
<organism evidence="2 3">
    <name type="scientific">Paxillus rubicundulus Ve08.2h10</name>
    <dbReference type="NCBI Taxonomy" id="930991"/>
    <lineage>
        <taxon>Eukaryota</taxon>
        <taxon>Fungi</taxon>
        <taxon>Dikarya</taxon>
        <taxon>Basidiomycota</taxon>
        <taxon>Agaricomycotina</taxon>
        <taxon>Agaricomycetes</taxon>
        <taxon>Agaricomycetidae</taxon>
        <taxon>Boletales</taxon>
        <taxon>Paxilineae</taxon>
        <taxon>Paxillaceae</taxon>
        <taxon>Paxillus</taxon>
    </lineage>
</organism>
<dbReference type="AlphaFoldDB" id="A0A0D0BTM3"/>
<keyword evidence="3" id="KW-1185">Reference proteome</keyword>
<dbReference type="InParanoid" id="A0A0D0BTM3"/>
<sequence length="60" mass="6720">MASLPVNGSPHAVQALKVRTCQARLHAHTRARTTGRKSEDDREEERGRQGKHVVYRVASL</sequence>
<reference evidence="2 3" key="1">
    <citation type="submission" date="2014-04" db="EMBL/GenBank/DDBJ databases">
        <authorList>
            <consortium name="DOE Joint Genome Institute"/>
            <person name="Kuo A."/>
            <person name="Kohler A."/>
            <person name="Jargeat P."/>
            <person name="Nagy L.G."/>
            <person name="Floudas D."/>
            <person name="Copeland A."/>
            <person name="Barry K.W."/>
            <person name="Cichocki N."/>
            <person name="Veneault-Fourrey C."/>
            <person name="LaButti K."/>
            <person name="Lindquist E.A."/>
            <person name="Lipzen A."/>
            <person name="Lundell T."/>
            <person name="Morin E."/>
            <person name="Murat C."/>
            <person name="Sun H."/>
            <person name="Tunlid A."/>
            <person name="Henrissat B."/>
            <person name="Grigoriev I.V."/>
            <person name="Hibbett D.S."/>
            <person name="Martin F."/>
            <person name="Nordberg H.P."/>
            <person name="Cantor M.N."/>
            <person name="Hua S.X."/>
        </authorList>
    </citation>
    <scope>NUCLEOTIDE SEQUENCE [LARGE SCALE GENOMIC DNA]</scope>
    <source>
        <strain evidence="2 3">Ve08.2h10</strain>
    </source>
</reference>
<dbReference type="Proteomes" id="UP000054538">
    <property type="component" value="Unassembled WGS sequence"/>
</dbReference>
<feature type="compositionally biased region" description="Basic and acidic residues" evidence="1">
    <location>
        <begin position="36"/>
        <end position="48"/>
    </location>
</feature>
<gene>
    <name evidence="2" type="ORF">PAXRUDRAFT_835897</name>
</gene>
<evidence type="ECO:0000256" key="1">
    <source>
        <dbReference type="SAM" id="MobiDB-lite"/>
    </source>
</evidence>
<evidence type="ECO:0000313" key="2">
    <source>
        <dbReference type="EMBL" id="KIK74792.1"/>
    </source>
</evidence>
<proteinExistence type="predicted"/>